<accession>A0ABP8M546</accession>
<dbReference type="EMBL" id="BAABHC010000029">
    <property type="protein sequence ID" value="GAA4442952.1"/>
    <property type="molecule type" value="Genomic_DNA"/>
</dbReference>
<sequence>MGYIIPAPTPEPEKLNTGRTRQWLANQELGTTGTALLENYFEEGGYVPPHCHRTEELLVCLEGHGQVMMNQQQYDFPAGSVAVIPPMTVHEVRNSGNGRMRMLAFFPEASPETIWMNDENRQ</sequence>
<keyword evidence="3" id="KW-1185">Reference proteome</keyword>
<feature type="domain" description="Cupin type-2" evidence="1">
    <location>
        <begin position="41"/>
        <end position="105"/>
    </location>
</feature>
<dbReference type="InterPro" id="IPR014710">
    <property type="entry name" value="RmlC-like_jellyroll"/>
</dbReference>
<dbReference type="RefSeq" id="WP_345162294.1">
    <property type="nucleotide sequence ID" value="NZ_BAABHC010000029.1"/>
</dbReference>
<proteinExistence type="predicted"/>
<dbReference type="Proteomes" id="UP001500552">
    <property type="component" value="Unassembled WGS sequence"/>
</dbReference>
<reference evidence="3" key="1">
    <citation type="journal article" date="2019" name="Int. J. Syst. Evol. Microbiol.">
        <title>The Global Catalogue of Microorganisms (GCM) 10K type strain sequencing project: providing services to taxonomists for standard genome sequencing and annotation.</title>
        <authorList>
            <consortium name="The Broad Institute Genomics Platform"/>
            <consortium name="The Broad Institute Genome Sequencing Center for Infectious Disease"/>
            <person name="Wu L."/>
            <person name="Ma J."/>
        </authorList>
    </citation>
    <scope>NUCLEOTIDE SEQUENCE [LARGE SCALE GENOMIC DNA]</scope>
    <source>
        <strain evidence="3">JCM 17926</strain>
    </source>
</reference>
<dbReference type="Pfam" id="PF07883">
    <property type="entry name" value="Cupin_2"/>
    <property type="match status" value="1"/>
</dbReference>
<dbReference type="PANTHER" id="PTHR43346:SF1">
    <property type="entry name" value="QUERCETIN 2,3-DIOXYGENASE-RELATED"/>
    <property type="match status" value="1"/>
</dbReference>
<evidence type="ECO:0000313" key="3">
    <source>
        <dbReference type="Proteomes" id="UP001500552"/>
    </source>
</evidence>
<dbReference type="InterPro" id="IPR052538">
    <property type="entry name" value="Flavonoid_dioxygenase-like"/>
</dbReference>
<dbReference type="InterPro" id="IPR011051">
    <property type="entry name" value="RmlC_Cupin_sf"/>
</dbReference>
<evidence type="ECO:0000313" key="2">
    <source>
        <dbReference type="EMBL" id="GAA4442952.1"/>
    </source>
</evidence>
<name>A0ABP8M546_9BACT</name>
<dbReference type="Gene3D" id="2.60.120.10">
    <property type="entry name" value="Jelly Rolls"/>
    <property type="match status" value="1"/>
</dbReference>
<dbReference type="SUPFAM" id="SSF51182">
    <property type="entry name" value="RmlC-like cupins"/>
    <property type="match status" value="1"/>
</dbReference>
<organism evidence="2 3">
    <name type="scientific">Pontibacter saemangeumensis</name>
    <dbReference type="NCBI Taxonomy" id="1084525"/>
    <lineage>
        <taxon>Bacteria</taxon>
        <taxon>Pseudomonadati</taxon>
        <taxon>Bacteroidota</taxon>
        <taxon>Cytophagia</taxon>
        <taxon>Cytophagales</taxon>
        <taxon>Hymenobacteraceae</taxon>
        <taxon>Pontibacter</taxon>
    </lineage>
</organism>
<comment type="caution">
    <text evidence="2">The sequence shown here is derived from an EMBL/GenBank/DDBJ whole genome shotgun (WGS) entry which is preliminary data.</text>
</comment>
<evidence type="ECO:0000259" key="1">
    <source>
        <dbReference type="Pfam" id="PF07883"/>
    </source>
</evidence>
<protein>
    <recommendedName>
        <fullName evidence="1">Cupin type-2 domain-containing protein</fullName>
    </recommendedName>
</protein>
<gene>
    <name evidence="2" type="ORF">GCM10023188_43250</name>
</gene>
<dbReference type="PANTHER" id="PTHR43346">
    <property type="entry name" value="LIGAND BINDING DOMAIN PROTEIN, PUTATIVE (AFU_ORTHOLOGUE AFUA_6G14370)-RELATED"/>
    <property type="match status" value="1"/>
</dbReference>
<dbReference type="InterPro" id="IPR013096">
    <property type="entry name" value="Cupin_2"/>
</dbReference>